<dbReference type="Proteomes" id="UP000321580">
    <property type="component" value="Unassembled WGS sequence"/>
</dbReference>
<evidence type="ECO:0000313" key="4">
    <source>
        <dbReference type="EMBL" id="TXB61614.1"/>
    </source>
</evidence>
<proteinExistence type="inferred from homology"/>
<dbReference type="NCBIfam" id="TIGR01777">
    <property type="entry name" value="yfcH"/>
    <property type="match status" value="1"/>
</dbReference>
<comment type="similarity">
    <text evidence="1">Belongs to the NAD(P)-dependent epimerase/dehydratase family. SDR39U1 subfamily.</text>
</comment>
<keyword evidence="5" id="KW-1185">Reference proteome</keyword>
<feature type="domain" description="NAD-dependent epimerase/dehydratase" evidence="2">
    <location>
        <begin position="4"/>
        <end position="215"/>
    </location>
</feature>
<dbReference type="Pfam" id="PF08338">
    <property type="entry name" value="DUF1731"/>
    <property type="match status" value="1"/>
</dbReference>
<evidence type="ECO:0000259" key="2">
    <source>
        <dbReference type="Pfam" id="PF01370"/>
    </source>
</evidence>
<dbReference type="PANTHER" id="PTHR11092:SF0">
    <property type="entry name" value="EPIMERASE FAMILY PROTEIN SDR39U1"/>
    <property type="match status" value="1"/>
</dbReference>
<accession>A0A5C6RHV2</accession>
<dbReference type="Pfam" id="PF01370">
    <property type="entry name" value="Epimerase"/>
    <property type="match status" value="1"/>
</dbReference>
<dbReference type="InterPro" id="IPR001509">
    <property type="entry name" value="Epimerase_deHydtase"/>
</dbReference>
<evidence type="ECO:0000256" key="1">
    <source>
        <dbReference type="ARBA" id="ARBA00009353"/>
    </source>
</evidence>
<evidence type="ECO:0000259" key="3">
    <source>
        <dbReference type="Pfam" id="PF08338"/>
    </source>
</evidence>
<reference evidence="4 5" key="1">
    <citation type="submission" date="2019-08" db="EMBL/GenBank/DDBJ databases">
        <title>Genome of Phaeodactylibacter luteus.</title>
        <authorList>
            <person name="Bowman J.P."/>
        </authorList>
    </citation>
    <scope>NUCLEOTIDE SEQUENCE [LARGE SCALE GENOMIC DNA]</scope>
    <source>
        <strain evidence="4 5">KCTC 42180</strain>
    </source>
</reference>
<dbReference type="Gene3D" id="3.40.50.720">
    <property type="entry name" value="NAD(P)-binding Rossmann-like Domain"/>
    <property type="match status" value="1"/>
</dbReference>
<organism evidence="4 5">
    <name type="scientific">Phaeodactylibacter luteus</name>
    <dbReference type="NCBI Taxonomy" id="1564516"/>
    <lineage>
        <taxon>Bacteria</taxon>
        <taxon>Pseudomonadati</taxon>
        <taxon>Bacteroidota</taxon>
        <taxon>Saprospiria</taxon>
        <taxon>Saprospirales</taxon>
        <taxon>Haliscomenobacteraceae</taxon>
        <taxon>Phaeodactylibacter</taxon>
    </lineage>
</organism>
<dbReference type="EMBL" id="VOOR01000051">
    <property type="protein sequence ID" value="TXB61614.1"/>
    <property type="molecule type" value="Genomic_DNA"/>
</dbReference>
<name>A0A5C6RHV2_9BACT</name>
<dbReference type="InterPro" id="IPR036291">
    <property type="entry name" value="NAD(P)-bd_dom_sf"/>
</dbReference>
<protein>
    <submittedName>
        <fullName evidence="4">TIGR01777 family protein</fullName>
    </submittedName>
</protein>
<dbReference type="PANTHER" id="PTHR11092">
    <property type="entry name" value="SUGAR NUCLEOTIDE EPIMERASE RELATED"/>
    <property type="match status" value="1"/>
</dbReference>
<sequence>MATVLIGGGSGLIGARLSHLLREKGYEVWHLSRKPRPDAAYQAFQWDPVAGSIDEEAVQQADFIINLAGAGIADKPWTKARKQLIIDSRVEGTRLLRQAMEKAAVPPKAFISSSAIGYYGNRGDALLREDAPPGQGFLSQSTMAWEDAIREVGQIGVRTVGLRTGIVLSTKGGALPKMMMPFSFYVAPYFGNGQQWYSWVHIDDICRLYIFAIENSGMSGFYNGTAPNPVTNKGLVERLKEVLRSPALLAPAPTFALRLALGEMADAILESTRTSADKVLSAGFHFEFPNVGEALKDVIQKGK</sequence>
<dbReference type="InterPro" id="IPR013549">
    <property type="entry name" value="DUF1731"/>
</dbReference>
<gene>
    <name evidence="4" type="ORF">FRY97_18240</name>
</gene>
<feature type="domain" description="DUF1731" evidence="3">
    <location>
        <begin position="252"/>
        <end position="298"/>
    </location>
</feature>
<dbReference type="AlphaFoldDB" id="A0A5C6RHV2"/>
<dbReference type="InterPro" id="IPR010099">
    <property type="entry name" value="SDR39U1"/>
</dbReference>
<dbReference type="SUPFAM" id="SSF51735">
    <property type="entry name" value="NAD(P)-binding Rossmann-fold domains"/>
    <property type="match status" value="1"/>
</dbReference>
<dbReference type="RefSeq" id="WP_147169007.1">
    <property type="nucleotide sequence ID" value="NZ_VOOR01000051.1"/>
</dbReference>
<comment type="caution">
    <text evidence="4">The sequence shown here is derived from an EMBL/GenBank/DDBJ whole genome shotgun (WGS) entry which is preliminary data.</text>
</comment>
<dbReference type="OrthoDB" id="329806at2"/>
<evidence type="ECO:0000313" key="5">
    <source>
        <dbReference type="Proteomes" id="UP000321580"/>
    </source>
</evidence>